<proteinExistence type="predicted"/>
<accession>A0A9Q0Y038</accession>
<sequence length="85" mass="9467">MPDLESTLLDDRMGFFSADGASHIPSALKAYKAKVVSTLSFAVLLWATMSNLTPLKTLQNQFLHHLLKLPPCVMPQYISSYKSCH</sequence>
<organism evidence="1 2">
    <name type="scientific">Phrynocephalus forsythii</name>
    <dbReference type="NCBI Taxonomy" id="171643"/>
    <lineage>
        <taxon>Eukaryota</taxon>
        <taxon>Metazoa</taxon>
        <taxon>Chordata</taxon>
        <taxon>Craniata</taxon>
        <taxon>Vertebrata</taxon>
        <taxon>Euteleostomi</taxon>
        <taxon>Lepidosauria</taxon>
        <taxon>Squamata</taxon>
        <taxon>Bifurcata</taxon>
        <taxon>Unidentata</taxon>
        <taxon>Episquamata</taxon>
        <taxon>Toxicofera</taxon>
        <taxon>Iguania</taxon>
        <taxon>Acrodonta</taxon>
        <taxon>Agamidae</taxon>
        <taxon>Agaminae</taxon>
        <taxon>Phrynocephalus</taxon>
    </lineage>
</organism>
<name>A0A9Q0Y038_9SAUR</name>
<reference evidence="1" key="1">
    <citation type="journal article" date="2023" name="DNA Res.">
        <title>Chromosome-level genome assembly of Phrynocephalus forsythii using third-generation DNA sequencing and Hi-C analysis.</title>
        <authorList>
            <person name="Qi Y."/>
            <person name="Zhao W."/>
            <person name="Zhao Y."/>
            <person name="Niu C."/>
            <person name="Cao S."/>
            <person name="Zhang Y."/>
        </authorList>
    </citation>
    <scope>NUCLEOTIDE SEQUENCE</scope>
    <source>
        <tissue evidence="1">Muscle</tissue>
    </source>
</reference>
<dbReference type="OrthoDB" id="7697216at2759"/>
<evidence type="ECO:0000313" key="2">
    <source>
        <dbReference type="Proteomes" id="UP001142489"/>
    </source>
</evidence>
<keyword evidence="2" id="KW-1185">Reference proteome</keyword>
<dbReference type="AlphaFoldDB" id="A0A9Q0Y038"/>
<dbReference type="Proteomes" id="UP001142489">
    <property type="component" value="Unassembled WGS sequence"/>
</dbReference>
<protein>
    <submittedName>
        <fullName evidence="1">Uncharacterized protein</fullName>
    </submittedName>
</protein>
<evidence type="ECO:0000313" key="1">
    <source>
        <dbReference type="EMBL" id="KAJ7335457.1"/>
    </source>
</evidence>
<dbReference type="EMBL" id="JAPFRF010000004">
    <property type="protein sequence ID" value="KAJ7335457.1"/>
    <property type="molecule type" value="Genomic_DNA"/>
</dbReference>
<comment type="caution">
    <text evidence="1">The sequence shown here is derived from an EMBL/GenBank/DDBJ whole genome shotgun (WGS) entry which is preliminary data.</text>
</comment>
<gene>
    <name evidence="1" type="ORF">JRQ81_013398</name>
</gene>